<evidence type="ECO:0000313" key="3">
    <source>
        <dbReference type="Proteomes" id="UP000285301"/>
    </source>
</evidence>
<comment type="caution">
    <text evidence="2">The sequence shown here is derived from an EMBL/GenBank/DDBJ whole genome shotgun (WGS) entry which is preliminary data.</text>
</comment>
<sequence length="28" mass="3091">MRKTRKTPKASDGIFAKRRGESSKAIGI</sequence>
<protein>
    <submittedName>
        <fullName evidence="2">Uncharacterized protein</fullName>
    </submittedName>
</protein>
<name>A0A443Q632_9ACAR</name>
<reference evidence="2 3" key="1">
    <citation type="journal article" date="2018" name="Gigascience">
        <title>Genomes of trombidid mites reveal novel predicted allergens and laterally-transferred genes associated with secondary metabolism.</title>
        <authorList>
            <person name="Dong X."/>
            <person name="Chaisiri K."/>
            <person name="Xia D."/>
            <person name="Armstrong S.D."/>
            <person name="Fang Y."/>
            <person name="Donnelly M.J."/>
            <person name="Kadowaki T."/>
            <person name="McGarry J.W."/>
            <person name="Darby A.C."/>
            <person name="Makepeace B.L."/>
        </authorList>
    </citation>
    <scope>NUCLEOTIDE SEQUENCE [LARGE SCALE GENOMIC DNA]</scope>
    <source>
        <strain evidence="2">UoL-WK</strain>
    </source>
</reference>
<gene>
    <name evidence="2" type="ORF">B4U79_13422</name>
</gene>
<evidence type="ECO:0000313" key="2">
    <source>
        <dbReference type="EMBL" id="RWR98472.1"/>
    </source>
</evidence>
<feature type="region of interest" description="Disordered" evidence="1">
    <location>
        <begin position="1"/>
        <end position="28"/>
    </location>
</feature>
<evidence type="ECO:0000256" key="1">
    <source>
        <dbReference type="SAM" id="MobiDB-lite"/>
    </source>
</evidence>
<proteinExistence type="predicted"/>
<organism evidence="2 3">
    <name type="scientific">Dinothrombium tinctorium</name>
    <dbReference type="NCBI Taxonomy" id="1965070"/>
    <lineage>
        <taxon>Eukaryota</taxon>
        <taxon>Metazoa</taxon>
        <taxon>Ecdysozoa</taxon>
        <taxon>Arthropoda</taxon>
        <taxon>Chelicerata</taxon>
        <taxon>Arachnida</taxon>
        <taxon>Acari</taxon>
        <taxon>Acariformes</taxon>
        <taxon>Trombidiformes</taxon>
        <taxon>Prostigmata</taxon>
        <taxon>Anystina</taxon>
        <taxon>Parasitengona</taxon>
        <taxon>Trombidioidea</taxon>
        <taxon>Trombidiidae</taxon>
        <taxon>Dinothrombium</taxon>
    </lineage>
</organism>
<keyword evidence="3" id="KW-1185">Reference proteome</keyword>
<accession>A0A443Q632</accession>
<dbReference type="EMBL" id="NCKU01021745">
    <property type="protein sequence ID" value="RWR98472.1"/>
    <property type="molecule type" value="Genomic_DNA"/>
</dbReference>
<dbReference type="Proteomes" id="UP000285301">
    <property type="component" value="Unassembled WGS sequence"/>
</dbReference>
<dbReference type="AlphaFoldDB" id="A0A443Q632"/>